<evidence type="ECO:0000256" key="11">
    <source>
        <dbReference type="SAM" id="Phobius"/>
    </source>
</evidence>
<dbReference type="PANTHER" id="PTHR30341">
    <property type="entry name" value="SODIUM ION/PROTON ANTIPORTER NHAA-RELATED"/>
    <property type="match status" value="1"/>
</dbReference>
<evidence type="ECO:0000256" key="7">
    <source>
        <dbReference type="ARBA" id="ARBA00023053"/>
    </source>
</evidence>
<evidence type="ECO:0000256" key="9">
    <source>
        <dbReference type="ARBA" id="ARBA00023136"/>
    </source>
</evidence>
<dbReference type="InterPro" id="IPR023171">
    <property type="entry name" value="Na/H_antiporter_dom_sf"/>
</dbReference>
<evidence type="ECO:0000256" key="1">
    <source>
        <dbReference type="ARBA" id="ARBA00004429"/>
    </source>
</evidence>
<keyword evidence="7" id="KW-0915">Sodium</keyword>
<keyword evidence="6 11" id="KW-1133">Transmembrane helix</keyword>
<evidence type="ECO:0000313" key="12">
    <source>
        <dbReference type="EMBL" id="GAA3903760.1"/>
    </source>
</evidence>
<dbReference type="Pfam" id="PF06965">
    <property type="entry name" value="Na_H_antiport_1"/>
    <property type="match status" value="1"/>
</dbReference>
<comment type="subcellular location">
    <subcellularLocation>
        <location evidence="1">Cell inner membrane</location>
        <topology evidence="1">Multi-pass membrane protein</topology>
    </subcellularLocation>
</comment>
<keyword evidence="5 11" id="KW-0812">Transmembrane</keyword>
<evidence type="ECO:0000256" key="4">
    <source>
        <dbReference type="ARBA" id="ARBA00022475"/>
    </source>
</evidence>
<feature type="transmembrane region" description="Helical" evidence="11">
    <location>
        <begin position="20"/>
        <end position="43"/>
    </location>
</feature>
<evidence type="ECO:0000256" key="3">
    <source>
        <dbReference type="ARBA" id="ARBA00022449"/>
    </source>
</evidence>
<evidence type="ECO:0000256" key="2">
    <source>
        <dbReference type="ARBA" id="ARBA00022448"/>
    </source>
</evidence>
<name>A0ABP7LR46_9ACTN</name>
<keyword evidence="4" id="KW-1003">Cell membrane</keyword>
<dbReference type="PANTHER" id="PTHR30341:SF0">
    <property type="entry name" value="NA(+)_H(+) ANTIPORTER NHAA"/>
    <property type="match status" value="1"/>
</dbReference>
<reference evidence="13" key="1">
    <citation type="journal article" date="2019" name="Int. J. Syst. Evol. Microbiol.">
        <title>The Global Catalogue of Microorganisms (GCM) 10K type strain sequencing project: providing services to taxonomists for standard genome sequencing and annotation.</title>
        <authorList>
            <consortium name="The Broad Institute Genomics Platform"/>
            <consortium name="The Broad Institute Genome Sequencing Center for Infectious Disease"/>
            <person name="Wu L."/>
            <person name="Ma J."/>
        </authorList>
    </citation>
    <scope>NUCLEOTIDE SEQUENCE [LARGE SCALE GENOMIC DNA]</scope>
    <source>
        <strain evidence="13">JCM 16578</strain>
    </source>
</reference>
<comment type="caution">
    <text evidence="12">The sequence shown here is derived from an EMBL/GenBank/DDBJ whole genome shotgun (WGS) entry which is preliminary data.</text>
</comment>
<keyword evidence="2" id="KW-0813">Transport</keyword>
<organism evidence="12 13">
    <name type="scientific">Streptomyces lannensis</name>
    <dbReference type="NCBI Taxonomy" id="766498"/>
    <lineage>
        <taxon>Bacteria</taxon>
        <taxon>Bacillati</taxon>
        <taxon>Actinomycetota</taxon>
        <taxon>Actinomycetes</taxon>
        <taxon>Kitasatosporales</taxon>
        <taxon>Streptomycetaceae</taxon>
        <taxon>Streptomyces</taxon>
    </lineage>
</organism>
<gene>
    <name evidence="12" type="ORF">GCM10022207_86130</name>
</gene>
<dbReference type="RefSeq" id="WP_331269864.1">
    <property type="nucleotide sequence ID" value="NZ_BAAAZA010000054.1"/>
</dbReference>
<keyword evidence="10" id="KW-0739">Sodium transport</keyword>
<keyword evidence="13" id="KW-1185">Reference proteome</keyword>
<sequence length="93" mass="9998">MFGTSWLTVRLTGAHLNPLLAWPDIAGIGVLTGTGFTVCLIFADLSYDNTAHLTQAKSAALLPSASASLVAALILSRRNTLHRRLRQQTAQPR</sequence>
<dbReference type="Proteomes" id="UP001501563">
    <property type="component" value="Unassembled WGS sequence"/>
</dbReference>
<keyword evidence="3" id="KW-0050">Antiport</keyword>
<dbReference type="Gene3D" id="1.20.1530.10">
    <property type="entry name" value="Na+/H+ antiporter like domain"/>
    <property type="match status" value="1"/>
</dbReference>
<accession>A0ABP7LR46</accession>
<evidence type="ECO:0000256" key="6">
    <source>
        <dbReference type="ARBA" id="ARBA00022989"/>
    </source>
</evidence>
<keyword evidence="8" id="KW-0406">Ion transport</keyword>
<evidence type="ECO:0000256" key="5">
    <source>
        <dbReference type="ARBA" id="ARBA00022692"/>
    </source>
</evidence>
<evidence type="ECO:0000313" key="13">
    <source>
        <dbReference type="Proteomes" id="UP001501563"/>
    </source>
</evidence>
<dbReference type="EMBL" id="BAAAZA010000054">
    <property type="protein sequence ID" value="GAA3903760.1"/>
    <property type="molecule type" value="Genomic_DNA"/>
</dbReference>
<evidence type="ECO:0000256" key="10">
    <source>
        <dbReference type="ARBA" id="ARBA00023201"/>
    </source>
</evidence>
<dbReference type="InterPro" id="IPR004670">
    <property type="entry name" value="NhaA"/>
</dbReference>
<protein>
    <submittedName>
        <fullName evidence="12">Uncharacterized protein</fullName>
    </submittedName>
</protein>
<evidence type="ECO:0000256" key="8">
    <source>
        <dbReference type="ARBA" id="ARBA00023065"/>
    </source>
</evidence>
<keyword evidence="9 11" id="KW-0472">Membrane</keyword>
<proteinExistence type="predicted"/>